<name>A0A132PFG7_9MYCO</name>
<evidence type="ECO:0000313" key="2">
    <source>
        <dbReference type="EMBL" id="KWX21088.1"/>
    </source>
</evidence>
<comment type="caution">
    <text evidence="2">The sequence shown here is derived from an EMBL/GenBank/DDBJ whole genome shotgun (WGS) entry which is preliminary data.</text>
</comment>
<accession>A0A132PFG7</accession>
<sequence>MASVARARPDSHAGTHLASLARPAWATMAPAALSTTASRTGPLAPPSTARASAALAAASPPTSSLISARANPNAAGSNVSRSIVPACTRQIVLVVVVVSSSRPSSPCTTSALEPRVANTPAITSARSAHAQPINPARGVAGLVSGPSRLNTVGTPISRRTTEACR</sequence>
<evidence type="ECO:0000313" key="3">
    <source>
        <dbReference type="Proteomes" id="UP000070612"/>
    </source>
</evidence>
<proteinExistence type="predicted"/>
<dbReference type="EMBL" id="LGTW01000022">
    <property type="protein sequence ID" value="KWX21088.1"/>
    <property type="molecule type" value="Genomic_DNA"/>
</dbReference>
<gene>
    <name evidence="2" type="ORF">AFM11_27330</name>
</gene>
<evidence type="ECO:0000256" key="1">
    <source>
        <dbReference type="SAM" id="MobiDB-lite"/>
    </source>
</evidence>
<feature type="compositionally biased region" description="Polar residues" evidence="1">
    <location>
        <begin position="147"/>
        <end position="158"/>
    </location>
</feature>
<feature type="compositionally biased region" description="Low complexity" evidence="1">
    <location>
        <begin position="46"/>
        <end position="56"/>
    </location>
</feature>
<keyword evidence="3" id="KW-1185">Reference proteome</keyword>
<dbReference type="Proteomes" id="UP000070612">
    <property type="component" value="Unassembled WGS sequence"/>
</dbReference>
<organism evidence="2 3">
    <name type="scientific">Mycolicibacterium wolinskyi</name>
    <dbReference type="NCBI Taxonomy" id="59750"/>
    <lineage>
        <taxon>Bacteria</taxon>
        <taxon>Bacillati</taxon>
        <taxon>Actinomycetota</taxon>
        <taxon>Actinomycetes</taxon>
        <taxon>Mycobacteriales</taxon>
        <taxon>Mycobacteriaceae</taxon>
        <taxon>Mycolicibacterium</taxon>
    </lineage>
</organism>
<reference evidence="2 3" key="1">
    <citation type="submission" date="2015-07" db="EMBL/GenBank/DDBJ databases">
        <title>A draft genome sequence of Mycobacterium wolinskyi.</title>
        <authorList>
            <person name="de Man T.J."/>
            <person name="Perry K.A."/>
            <person name="Coulliette A.D."/>
            <person name="Jensen B."/>
            <person name="Toney N.C."/>
            <person name="Limbago B.M."/>
            <person name="Noble-Wang J."/>
        </authorList>
    </citation>
    <scope>NUCLEOTIDE SEQUENCE [LARGE SCALE GENOMIC DNA]</scope>
    <source>
        <strain evidence="2 3">CDC_01</strain>
    </source>
</reference>
<feature type="region of interest" description="Disordered" evidence="1">
    <location>
        <begin position="139"/>
        <end position="165"/>
    </location>
</feature>
<protein>
    <submittedName>
        <fullName evidence="2">Uncharacterized protein</fullName>
    </submittedName>
</protein>
<dbReference type="AlphaFoldDB" id="A0A132PFG7"/>
<feature type="region of interest" description="Disordered" evidence="1">
    <location>
        <begin position="36"/>
        <end position="56"/>
    </location>
</feature>